<dbReference type="EMBL" id="KQ971387">
    <property type="protein sequence ID" value="EFA13027.1"/>
    <property type="molecule type" value="Genomic_DNA"/>
</dbReference>
<dbReference type="AlphaFoldDB" id="D7EK74"/>
<evidence type="ECO:0000256" key="1">
    <source>
        <dbReference type="SAM" id="MobiDB-lite"/>
    </source>
</evidence>
<feature type="region of interest" description="Disordered" evidence="1">
    <location>
        <begin position="1"/>
        <end position="100"/>
    </location>
</feature>
<gene>
    <name evidence="2" type="primary">GLEAN_11493</name>
    <name evidence="2" type="ORF">TcasGA2_TC011493</name>
</gene>
<dbReference type="HOGENOM" id="CLU_2124246_0_0_1"/>
<organism evidence="2 3">
    <name type="scientific">Tribolium castaneum</name>
    <name type="common">Red flour beetle</name>
    <dbReference type="NCBI Taxonomy" id="7070"/>
    <lineage>
        <taxon>Eukaryota</taxon>
        <taxon>Metazoa</taxon>
        <taxon>Ecdysozoa</taxon>
        <taxon>Arthropoda</taxon>
        <taxon>Hexapoda</taxon>
        <taxon>Insecta</taxon>
        <taxon>Pterygota</taxon>
        <taxon>Neoptera</taxon>
        <taxon>Endopterygota</taxon>
        <taxon>Coleoptera</taxon>
        <taxon>Polyphaga</taxon>
        <taxon>Cucujiformia</taxon>
        <taxon>Tenebrionidae</taxon>
        <taxon>Tenebrionidae incertae sedis</taxon>
        <taxon>Tribolium</taxon>
    </lineage>
</organism>
<dbReference type="Proteomes" id="UP000007266">
    <property type="component" value="Unassembled WGS sequence"/>
</dbReference>
<proteinExistence type="predicted"/>
<name>D7EK74_TRICA</name>
<keyword evidence="3" id="KW-1185">Reference proteome</keyword>
<reference evidence="2 3" key="1">
    <citation type="journal article" date="2008" name="Nature">
        <title>The genome of the model beetle and pest Tribolium castaneum.</title>
        <authorList>
            <consortium name="Tribolium Genome Sequencing Consortium"/>
            <person name="Richards S."/>
            <person name="Gibbs R.A."/>
            <person name="Weinstock G.M."/>
            <person name="Brown S.J."/>
            <person name="Denell R."/>
            <person name="Beeman R.W."/>
            <person name="Gibbs R."/>
            <person name="Beeman R.W."/>
            <person name="Brown S.J."/>
            <person name="Bucher G."/>
            <person name="Friedrich M."/>
            <person name="Grimmelikhuijzen C.J."/>
            <person name="Klingler M."/>
            <person name="Lorenzen M."/>
            <person name="Richards S."/>
            <person name="Roth S."/>
            <person name="Schroder R."/>
            <person name="Tautz D."/>
            <person name="Zdobnov E.M."/>
            <person name="Muzny D."/>
            <person name="Gibbs R.A."/>
            <person name="Weinstock G.M."/>
            <person name="Attaway T."/>
            <person name="Bell S."/>
            <person name="Buhay C.J."/>
            <person name="Chandrabose M.N."/>
            <person name="Chavez D."/>
            <person name="Clerk-Blankenburg K.P."/>
            <person name="Cree A."/>
            <person name="Dao M."/>
            <person name="Davis C."/>
            <person name="Chacko J."/>
            <person name="Dinh H."/>
            <person name="Dugan-Rocha S."/>
            <person name="Fowler G."/>
            <person name="Garner T.T."/>
            <person name="Garnes J."/>
            <person name="Gnirke A."/>
            <person name="Hawes A."/>
            <person name="Hernandez J."/>
            <person name="Hines S."/>
            <person name="Holder M."/>
            <person name="Hume J."/>
            <person name="Jhangiani S.N."/>
            <person name="Joshi V."/>
            <person name="Khan Z.M."/>
            <person name="Jackson L."/>
            <person name="Kovar C."/>
            <person name="Kowis A."/>
            <person name="Lee S."/>
            <person name="Lewis L.R."/>
            <person name="Margolis J."/>
            <person name="Morgan M."/>
            <person name="Nazareth L.V."/>
            <person name="Nguyen N."/>
            <person name="Okwuonu G."/>
            <person name="Parker D."/>
            <person name="Richards S."/>
            <person name="Ruiz S.J."/>
            <person name="Santibanez J."/>
            <person name="Savard J."/>
            <person name="Scherer S.E."/>
            <person name="Schneider B."/>
            <person name="Sodergren E."/>
            <person name="Tautz D."/>
            <person name="Vattahil S."/>
            <person name="Villasana D."/>
            <person name="White C.S."/>
            <person name="Wright R."/>
            <person name="Park Y."/>
            <person name="Beeman R.W."/>
            <person name="Lord J."/>
            <person name="Oppert B."/>
            <person name="Lorenzen M."/>
            <person name="Brown S."/>
            <person name="Wang L."/>
            <person name="Savard J."/>
            <person name="Tautz D."/>
            <person name="Richards S."/>
            <person name="Weinstock G."/>
            <person name="Gibbs R.A."/>
            <person name="Liu Y."/>
            <person name="Worley K."/>
            <person name="Weinstock G."/>
            <person name="Elsik C.G."/>
            <person name="Reese J.T."/>
            <person name="Elhaik E."/>
            <person name="Landan G."/>
            <person name="Graur D."/>
            <person name="Arensburger P."/>
            <person name="Atkinson P."/>
            <person name="Beeman R.W."/>
            <person name="Beidler J."/>
            <person name="Brown S.J."/>
            <person name="Demuth J.P."/>
            <person name="Drury D.W."/>
            <person name="Du Y.Z."/>
            <person name="Fujiwara H."/>
            <person name="Lorenzen M."/>
            <person name="Maselli V."/>
            <person name="Osanai M."/>
            <person name="Park Y."/>
            <person name="Robertson H.M."/>
            <person name="Tu Z."/>
            <person name="Wang J.J."/>
            <person name="Wang S."/>
            <person name="Richards S."/>
            <person name="Song H."/>
            <person name="Zhang L."/>
            <person name="Sodergren E."/>
            <person name="Werner D."/>
            <person name="Stanke M."/>
            <person name="Morgenstern B."/>
            <person name="Solovyev V."/>
            <person name="Kosarev P."/>
            <person name="Brown G."/>
            <person name="Chen H.C."/>
            <person name="Ermolaeva O."/>
            <person name="Hlavina W."/>
            <person name="Kapustin Y."/>
            <person name="Kiryutin B."/>
            <person name="Kitts P."/>
            <person name="Maglott D."/>
            <person name="Pruitt K."/>
            <person name="Sapojnikov V."/>
            <person name="Souvorov A."/>
            <person name="Mackey A.J."/>
            <person name="Waterhouse R.M."/>
            <person name="Wyder S."/>
            <person name="Zdobnov E.M."/>
            <person name="Zdobnov E.M."/>
            <person name="Wyder S."/>
            <person name="Kriventseva E.V."/>
            <person name="Kadowaki T."/>
            <person name="Bork P."/>
            <person name="Aranda M."/>
            <person name="Bao R."/>
            <person name="Beermann A."/>
            <person name="Berns N."/>
            <person name="Bolognesi R."/>
            <person name="Bonneton F."/>
            <person name="Bopp D."/>
            <person name="Brown S.J."/>
            <person name="Bucher G."/>
            <person name="Butts T."/>
            <person name="Chaumot A."/>
            <person name="Denell R.E."/>
            <person name="Ferrier D.E."/>
            <person name="Friedrich M."/>
            <person name="Gordon C.M."/>
            <person name="Jindra M."/>
            <person name="Klingler M."/>
            <person name="Lan Q."/>
            <person name="Lattorff H.M."/>
            <person name="Laudet V."/>
            <person name="von Levetsow C."/>
            <person name="Liu Z."/>
            <person name="Lutz R."/>
            <person name="Lynch J.A."/>
            <person name="da Fonseca R.N."/>
            <person name="Posnien N."/>
            <person name="Reuter R."/>
            <person name="Roth S."/>
            <person name="Savard J."/>
            <person name="Schinko J.B."/>
            <person name="Schmitt C."/>
            <person name="Schoppmeier M."/>
            <person name="Schroder R."/>
            <person name="Shippy T.D."/>
            <person name="Simonnet F."/>
            <person name="Marques-Souza H."/>
            <person name="Tautz D."/>
            <person name="Tomoyasu Y."/>
            <person name="Trauner J."/>
            <person name="Van der Zee M."/>
            <person name="Vervoort M."/>
            <person name="Wittkopp N."/>
            <person name="Wimmer E.A."/>
            <person name="Yang X."/>
            <person name="Jones A.K."/>
            <person name="Sattelle D.B."/>
            <person name="Ebert P.R."/>
            <person name="Nelson D."/>
            <person name="Scott J.G."/>
            <person name="Beeman R.W."/>
            <person name="Muthukrishnan S."/>
            <person name="Kramer K.J."/>
            <person name="Arakane Y."/>
            <person name="Beeman R.W."/>
            <person name="Zhu Q."/>
            <person name="Hogenkamp D."/>
            <person name="Dixit R."/>
            <person name="Oppert B."/>
            <person name="Jiang H."/>
            <person name="Zou Z."/>
            <person name="Marshall J."/>
            <person name="Elpidina E."/>
            <person name="Vinokurov K."/>
            <person name="Oppert C."/>
            <person name="Zou Z."/>
            <person name="Evans J."/>
            <person name="Lu Z."/>
            <person name="Zhao P."/>
            <person name="Sumathipala N."/>
            <person name="Altincicek B."/>
            <person name="Vilcinskas A."/>
            <person name="Williams M."/>
            <person name="Hultmark D."/>
            <person name="Hetru C."/>
            <person name="Jiang H."/>
            <person name="Grimmelikhuijzen C.J."/>
            <person name="Hauser F."/>
            <person name="Cazzamali G."/>
            <person name="Williamson M."/>
            <person name="Park Y."/>
            <person name="Li B."/>
            <person name="Tanaka Y."/>
            <person name="Predel R."/>
            <person name="Neupert S."/>
            <person name="Schachtner J."/>
            <person name="Verleyen P."/>
            <person name="Raible F."/>
            <person name="Bork P."/>
            <person name="Friedrich M."/>
            <person name="Walden K.K."/>
            <person name="Robertson H.M."/>
            <person name="Angeli S."/>
            <person name="Foret S."/>
            <person name="Bucher G."/>
            <person name="Schuetz S."/>
            <person name="Maleszka R."/>
            <person name="Wimmer E.A."/>
            <person name="Beeman R.W."/>
            <person name="Lorenzen M."/>
            <person name="Tomoyasu Y."/>
            <person name="Miller S.C."/>
            <person name="Grossmann D."/>
            <person name="Bucher G."/>
        </authorList>
    </citation>
    <scope>NUCLEOTIDE SEQUENCE [LARGE SCALE GENOMIC DNA]</scope>
    <source>
        <strain evidence="2 3">Georgia GA2</strain>
    </source>
</reference>
<reference evidence="2 3" key="2">
    <citation type="journal article" date="2010" name="Nucleic Acids Res.">
        <title>BeetleBase in 2010: revisions to provide comprehensive genomic information for Tribolium castaneum.</title>
        <authorList>
            <person name="Kim H.S."/>
            <person name="Murphy T."/>
            <person name="Xia J."/>
            <person name="Caragea D."/>
            <person name="Park Y."/>
            <person name="Beeman R.W."/>
            <person name="Lorenzen M.D."/>
            <person name="Butcher S."/>
            <person name="Manak J.R."/>
            <person name="Brown S.J."/>
        </authorList>
    </citation>
    <scope>NUCLEOTIDE SEQUENCE [LARGE SCALE GENOMIC DNA]</scope>
    <source>
        <strain evidence="2 3">Georgia GA2</strain>
    </source>
</reference>
<evidence type="ECO:0000313" key="3">
    <source>
        <dbReference type="Proteomes" id="UP000007266"/>
    </source>
</evidence>
<protein>
    <submittedName>
        <fullName evidence="2">Uncharacterized protein</fullName>
    </submittedName>
</protein>
<sequence length="114" mass="12674">MPPKKTAASPEKETPTTKAPETLSHSQYSSALRGDESTDTEILATTRIPRGDEIKPRISAEGGEESRPVKPVLETSPEKSTRNQEGYDIHDDSRQCDNSDCLCNREKDIEEIPF</sequence>
<evidence type="ECO:0000313" key="2">
    <source>
        <dbReference type="EMBL" id="EFA13027.1"/>
    </source>
</evidence>
<feature type="compositionally biased region" description="Basic and acidic residues" evidence="1">
    <location>
        <begin position="76"/>
        <end position="100"/>
    </location>
</feature>
<dbReference type="InParanoid" id="D7EK74"/>
<accession>D7EK74</accession>
<feature type="compositionally biased region" description="Basic and acidic residues" evidence="1">
    <location>
        <begin position="49"/>
        <end position="68"/>
    </location>
</feature>